<keyword evidence="9" id="KW-1185">Reference proteome</keyword>
<gene>
    <name evidence="8" type="ORF">Cocul_00046</name>
</gene>
<evidence type="ECO:0000313" key="9">
    <source>
        <dbReference type="Proteomes" id="UP000050517"/>
    </source>
</evidence>
<protein>
    <recommendedName>
        <fullName evidence="7">Cardiolipin synthase N-terminal domain-containing protein</fullName>
    </recommendedName>
</protein>
<comment type="subcellular location">
    <subcellularLocation>
        <location evidence="1">Cell membrane</location>
        <topology evidence="1">Multi-pass membrane protein</topology>
    </subcellularLocation>
</comment>
<proteinExistence type="predicted"/>
<dbReference type="Proteomes" id="UP000050517">
    <property type="component" value="Unassembled WGS sequence"/>
</dbReference>
<evidence type="ECO:0000259" key="7">
    <source>
        <dbReference type="Pfam" id="PF13396"/>
    </source>
</evidence>
<organism evidence="8 9">
    <name type="scientific">Corynebacterium oculi</name>
    <dbReference type="NCBI Taxonomy" id="1544416"/>
    <lineage>
        <taxon>Bacteria</taxon>
        <taxon>Bacillati</taxon>
        <taxon>Actinomycetota</taxon>
        <taxon>Actinomycetes</taxon>
        <taxon>Mycobacteriales</taxon>
        <taxon>Corynebacteriaceae</taxon>
        <taxon>Corynebacterium</taxon>
    </lineage>
</organism>
<evidence type="ECO:0000256" key="6">
    <source>
        <dbReference type="SAM" id="Phobius"/>
    </source>
</evidence>
<dbReference type="InterPro" id="IPR027379">
    <property type="entry name" value="CLS_N"/>
</dbReference>
<keyword evidence="3 6" id="KW-0812">Transmembrane</keyword>
<sequence length="76" mass="8511">MPNIGTTELLIFAPFAMAMFVLPIVALIFLFRDRRPGVETAVWCLVIVIATFLGPIAYLVWRKVEQKDSPAKPPLP</sequence>
<dbReference type="Pfam" id="PF13396">
    <property type="entry name" value="PLDc_N"/>
    <property type="match status" value="1"/>
</dbReference>
<dbReference type="OrthoDB" id="4429818at2"/>
<name>A0A0Q1DXF9_9CORY</name>
<dbReference type="RefSeq" id="WP_055121326.1">
    <property type="nucleotide sequence ID" value="NZ_LKST01000001.1"/>
</dbReference>
<dbReference type="EMBL" id="LKST01000001">
    <property type="protein sequence ID" value="KQB84916.1"/>
    <property type="molecule type" value="Genomic_DNA"/>
</dbReference>
<evidence type="ECO:0000256" key="1">
    <source>
        <dbReference type="ARBA" id="ARBA00004651"/>
    </source>
</evidence>
<feature type="domain" description="Cardiolipin synthase N-terminal" evidence="7">
    <location>
        <begin position="21"/>
        <end position="62"/>
    </location>
</feature>
<dbReference type="STRING" id="1544416.Cocul_00046"/>
<keyword evidence="2" id="KW-1003">Cell membrane</keyword>
<keyword evidence="5 6" id="KW-0472">Membrane</keyword>
<evidence type="ECO:0000256" key="4">
    <source>
        <dbReference type="ARBA" id="ARBA00022989"/>
    </source>
</evidence>
<evidence type="ECO:0000256" key="3">
    <source>
        <dbReference type="ARBA" id="ARBA00022692"/>
    </source>
</evidence>
<reference evidence="8 9" key="1">
    <citation type="submission" date="2015-10" db="EMBL/GenBank/DDBJ databases">
        <title>Corynebacteirum lowii and Corynebacterium oculi species nova, derived from human clinical disease and and emended description of Corynebacterium mastiditis.</title>
        <authorList>
            <person name="Bernard K."/>
            <person name="Pacheco A.L."/>
            <person name="Mcdougall C."/>
            <person name="Burtx T."/>
            <person name="Weibe D."/>
            <person name="Tyler S."/>
            <person name="Olson A.B."/>
            <person name="Cnockaert M."/>
            <person name="Eguchi H."/>
            <person name="Kuwahara T."/>
            <person name="Nakayama-Imaohji H."/>
            <person name="Boudewijins M."/>
            <person name="Van Hoecke F."/>
            <person name="Bernier A.-M."/>
            <person name="Vandamme P."/>
        </authorList>
    </citation>
    <scope>NUCLEOTIDE SEQUENCE [LARGE SCALE GENOMIC DNA]</scope>
    <source>
        <strain evidence="8 9">NML 130210</strain>
    </source>
</reference>
<feature type="transmembrane region" description="Helical" evidence="6">
    <location>
        <begin position="12"/>
        <end position="30"/>
    </location>
</feature>
<evidence type="ECO:0000256" key="5">
    <source>
        <dbReference type="ARBA" id="ARBA00023136"/>
    </source>
</evidence>
<accession>A0A0Q1DXF9</accession>
<feature type="transmembrane region" description="Helical" evidence="6">
    <location>
        <begin position="42"/>
        <end position="61"/>
    </location>
</feature>
<dbReference type="GO" id="GO:0005886">
    <property type="term" value="C:plasma membrane"/>
    <property type="evidence" value="ECO:0007669"/>
    <property type="project" value="UniProtKB-SubCell"/>
</dbReference>
<comment type="caution">
    <text evidence="8">The sequence shown here is derived from an EMBL/GenBank/DDBJ whole genome shotgun (WGS) entry which is preliminary data.</text>
</comment>
<keyword evidence="4 6" id="KW-1133">Transmembrane helix</keyword>
<dbReference type="PATRIC" id="fig|1544416.3.peg.44"/>
<evidence type="ECO:0000313" key="8">
    <source>
        <dbReference type="EMBL" id="KQB84916.1"/>
    </source>
</evidence>
<evidence type="ECO:0000256" key="2">
    <source>
        <dbReference type="ARBA" id="ARBA00022475"/>
    </source>
</evidence>
<dbReference type="AlphaFoldDB" id="A0A0Q1DXF9"/>